<proteinExistence type="predicted"/>
<evidence type="ECO:0000313" key="2">
    <source>
        <dbReference type="EMBL" id="MFB9750039.1"/>
    </source>
</evidence>
<comment type="caution">
    <text evidence="2">The sequence shown here is derived from an EMBL/GenBank/DDBJ whole genome shotgun (WGS) entry which is preliminary data.</text>
</comment>
<dbReference type="Proteomes" id="UP001589619">
    <property type="component" value="Unassembled WGS sequence"/>
</dbReference>
<dbReference type="Gene3D" id="3.90.70.10">
    <property type="entry name" value="Cysteine proteinases"/>
    <property type="match status" value="1"/>
</dbReference>
<evidence type="ECO:0000259" key="1">
    <source>
        <dbReference type="Pfam" id="PF13529"/>
    </source>
</evidence>
<evidence type="ECO:0000313" key="3">
    <source>
        <dbReference type="Proteomes" id="UP001589619"/>
    </source>
</evidence>
<reference evidence="2 3" key="1">
    <citation type="submission" date="2024-09" db="EMBL/GenBank/DDBJ databases">
        <authorList>
            <person name="Sun Q."/>
            <person name="Mori K."/>
        </authorList>
    </citation>
    <scope>NUCLEOTIDE SEQUENCE [LARGE SCALE GENOMIC DNA]</scope>
    <source>
        <strain evidence="2 3">JCM 12520</strain>
    </source>
</reference>
<sequence length="268" mass="29468">MLMMLNLAKYLFTIFLILGLLFSSGVFSVLLYAKMTGKEFLGESPASSVVLAEGAGGGAGEAKPPPVVKPKPPSAMLDAPIVRQLPELPPGCEIVSLTMLLNYYGINKTKMEMVKEMVKDPTPARWENGAIAYWGNPSTGYVGDVTGKTRGFGIYHSGLFPTLKDNIPSAIDLTQKEFDLIERQIAEGFPVVIWTTIDYNVPKKWVTWDTPIGPIETTFMEHAVLLVGYDEQNVYVNDPLSGKKGQKINKEQFLATWDALGKQALSYN</sequence>
<dbReference type="PANTHER" id="PTHR37806">
    <property type="entry name" value="LMO0724 PROTEIN"/>
    <property type="match status" value="1"/>
</dbReference>
<keyword evidence="3" id="KW-1185">Reference proteome</keyword>
<organism evidence="2 3">
    <name type="scientific">Paenibacillus hodogayensis</name>
    <dbReference type="NCBI Taxonomy" id="279208"/>
    <lineage>
        <taxon>Bacteria</taxon>
        <taxon>Bacillati</taxon>
        <taxon>Bacillota</taxon>
        <taxon>Bacilli</taxon>
        <taxon>Bacillales</taxon>
        <taxon>Paenibacillaceae</taxon>
        <taxon>Paenibacillus</taxon>
    </lineage>
</organism>
<gene>
    <name evidence="2" type="ORF">ACFFNY_00505</name>
</gene>
<dbReference type="EMBL" id="JBHMAG010000001">
    <property type="protein sequence ID" value="MFB9750039.1"/>
    <property type="molecule type" value="Genomic_DNA"/>
</dbReference>
<feature type="domain" description="Peptidase C39-like" evidence="1">
    <location>
        <begin position="77"/>
        <end position="239"/>
    </location>
</feature>
<dbReference type="RefSeq" id="WP_344910182.1">
    <property type="nucleotide sequence ID" value="NZ_BAAAYO010000008.1"/>
</dbReference>
<dbReference type="PANTHER" id="PTHR37806:SF1">
    <property type="entry name" value="PEPTIDASE C39-LIKE DOMAIN-CONTAINING PROTEIN"/>
    <property type="match status" value="1"/>
</dbReference>
<accession>A0ABV5VP49</accession>
<name>A0ABV5VP49_9BACL</name>
<protein>
    <submittedName>
        <fullName evidence="2">C39 family peptidase</fullName>
    </submittedName>
</protein>
<dbReference type="Pfam" id="PF13529">
    <property type="entry name" value="Peptidase_C39_2"/>
    <property type="match status" value="1"/>
</dbReference>
<dbReference type="InterPro" id="IPR039564">
    <property type="entry name" value="Peptidase_C39-like"/>
</dbReference>